<reference evidence="1 2" key="1">
    <citation type="submission" date="2024-06" db="EMBL/GenBank/DDBJ databases">
        <title>A chromosome level genome sequence of Diviner's sage (Salvia divinorum).</title>
        <authorList>
            <person name="Ford S.A."/>
            <person name="Ro D.-K."/>
            <person name="Ness R.W."/>
            <person name="Phillips M.A."/>
        </authorList>
    </citation>
    <scope>NUCLEOTIDE SEQUENCE [LARGE SCALE GENOMIC DNA]</scope>
    <source>
        <strain evidence="1">SAF-2024a</strain>
        <tissue evidence="1">Leaf</tissue>
    </source>
</reference>
<evidence type="ECO:0000313" key="1">
    <source>
        <dbReference type="EMBL" id="KAL1564796.1"/>
    </source>
</evidence>
<comment type="caution">
    <text evidence="1">The sequence shown here is derived from an EMBL/GenBank/DDBJ whole genome shotgun (WGS) entry which is preliminary data.</text>
</comment>
<dbReference type="EMBL" id="JBEAFC010000003">
    <property type="protein sequence ID" value="KAL1564796.1"/>
    <property type="molecule type" value="Genomic_DNA"/>
</dbReference>
<dbReference type="Proteomes" id="UP001567538">
    <property type="component" value="Unassembled WGS sequence"/>
</dbReference>
<proteinExistence type="predicted"/>
<accession>A0ABD1I7U0</accession>
<name>A0ABD1I7U0_SALDI</name>
<keyword evidence="2" id="KW-1185">Reference proteome</keyword>
<organism evidence="1 2">
    <name type="scientific">Salvia divinorum</name>
    <name type="common">Maria pastora</name>
    <name type="synonym">Diviner's sage</name>
    <dbReference type="NCBI Taxonomy" id="28513"/>
    <lineage>
        <taxon>Eukaryota</taxon>
        <taxon>Viridiplantae</taxon>
        <taxon>Streptophyta</taxon>
        <taxon>Embryophyta</taxon>
        <taxon>Tracheophyta</taxon>
        <taxon>Spermatophyta</taxon>
        <taxon>Magnoliopsida</taxon>
        <taxon>eudicotyledons</taxon>
        <taxon>Gunneridae</taxon>
        <taxon>Pentapetalae</taxon>
        <taxon>asterids</taxon>
        <taxon>lamiids</taxon>
        <taxon>Lamiales</taxon>
        <taxon>Lamiaceae</taxon>
        <taxon>Nepetoideae</taxon>
        <taxon>Mentheae</taxon>
        <taxon>Salviinae</taxon>
        <taxon>Salvia</taxon>
        <taxon>Salvia subgen. Calosphace</taxon>
    </lineage>
</organism>
<protein>
    <submittedName>
        <fullName evidence="1">Uncharacterized protein</fullName>
    </submittedName>
</protein>
<evidence type="ECO:0000313" key="2">
    <source>
        <dbReference type="Proteomes" id="UP001567538"/>
    </source>
</evidence>
<sequence length="118" mass="13442">MEDVKRVEEKPLNVKKCKVIHVKDVETKDGIVVKCLGELTTPQWLFGIEDEHINSHMNVDSVGEQKKEGVDLGHGASKGDIIGEKARPTWWKKRLHRLFLAAQVKANSKDIIRVRMEC</sequence>
<dbReference type="AlphaFoldDB" id="A0ABD1I7U0"/>
<gene>
    <name evidence="1" type="ORF">AAHA92_07094</name>
</gene>